<keyword evidence="1" id="KW-0732">Signal</keyword>
<dbReference type="InterPro" id="IPR051010">
    <property type="entry name" value="BCAA_transport"/>
</dbReference>
<dbReference type="InterPro" id="IPR028081">
    <property type="entry name" value="Leu-bd"/>
</dbReference>
<evidence type="ECO:0000313" key="3">
    <source>
        <dbReference type="EMBL" id="QEA07070.1"/>
    </source>
</evidence>
<feature type="domain" description="Leucine-binding protein" evidence="2">
    <location>
        <begin position="31"/>
        <end position="361"/>
    </location>
</feature>
<evidence type="ECO:0000259" key="2">
    <source>
        <dbReference type="Pfam" id="PF13458"/>
    </source>
</evidence>
<dbReference type="EMBL" id="MN079199">
    <property type="protein sequence ID" value="QEA07070.1"/>
    <property type="molecule type" value="Genomic_DNA"/>
</dbReference>
<dbReference type="SUPFAM" id="SSF53822">
    <property type="entry name" value="Periplasmic binding protein-like I"/>
    <property type="match status" value="1"/>
</dbReference>
<reference evidence="3" key="1">
    <citation type="submission" date="2019-06" db="EMBL/GenBank/DDBJ databases">
        <authorList>
            <person name="Murdoch R.W."/>
            <person name="Fathepure B."/>
        </authorList>
    </citation>
    <scope>NUCLEOTIDE SEQUENCE</scope>
</reference>
<dbReference type="AlphaFoldDB" id="A0A5B8RDZ0"/>
<name>A0A5B8RDZ0_9ZZZZ</name>
<gene>
    <name evidence="3" type="ORF">KBTEX_03415</name>
</gene>
<sequence length="409" mass="44267">MFKFKHLGMGAALAGAALALTGTAAAQDSGPVKIGAIFSQSPPGSVVQGTQVKAGLEIARDMLNEQGGILGRKVELVMEDGQGLPEKGRSAAEKLITRDGVVAITGEHQSSNVLAEIEVAKRYNIPYVNTNGWSDAIREKGYRQVFNPANYNTRVSQAMASVLADMDVDSVVTFAENTDYGIGQAELLGKYLAEKAPDIDFRYETLDRQSKDFMPAVLPLKANPPDVVVNILLPPAAYILMNQLYEQGVAPSATTWLYDGAGLADYPDFWDNVGEAGRTLLEFGLYHPAMSMPPLGEKVSEAYTERYGKEPNRLIFQAADSLFLLAEAMNRAGTTDADPVIETLQGIEYTGTRGTITFSDEPGYSFQQWLEVPFVTYQLTETGQPVSEAPLVQKAGQSLDPDLLVRPGD</sequence>
<dbReference type="InterPro" id="IPR028082">
    <property type="entry name" value="Peripla_BP_I"/>
</dbReference>
<dbReference type="CDD" id="cd06345">
    <property type="entry name" value="PBP1_ABC_ligand_binding-like"/>
    <property type="match status" value="1"/>
</dbReference>
<dbReference type="PANTHER" id="PTHR30483">
    <property type="entry name" value="LEUCINE-SPECIFIC-BINDING PROTEIN"/>
    <property type="match status" value="1"/>
</dbReference>
<organism evidence="3">
    <name type="scientific">uncultured organism</name>
    <dbReference type="NCBI Taxonomy" id="155900"/>
    <lineage>
        <taxon>unclassified sequences</taxon>
        <taxon>environmental samples</taxon>
    </lineage>
</organism>
<evidence type="ECO:0000256" key="1">
    <source>
        <dbReference type="ARBA" id="ARBA00022729"/>
    </source>
</evidence>
<dbReference type="Pfam" id="PF13458">
    <property type="entry name" value="Peripla_BP_6"/>
    <property type="match status" value="1"/>
</dbReference>
<dbReference type="Gene3D" id="3.40.50.2300">
    <property type="match status" value="2"/>
</dbReference>
<protein>
    <submittedName>
        <fullName evidence="3">Leu/Ile/Val-binding protein</fullName>
    </submittedName>
</protein>
<accession>A0A5B8RDZ0</accession>
<proteinExistence type="predicted"/>